<sequence length="133" mass="14750">MGDFEARLLDSEIDSPHIIVGESVINRNSAILTKTTIFIRPRSKSSPNGPTSSASSVWGMWLPCPGRISRNTRNYRATHLAVDDGRRRFSYDILPGLVSLGHIASSSSFFADGLSLSTVRHYHHTHSRIMVID</sequence>
<accession>A0AAW1UNW3</accession>
<comment type="caution">
    <text evidence="1">The sequence shown here is derived from an EMBL/GenBank/DDBJ whole genome shotgun (WGS) entry which is preliminary data.</text>
</comment>
<dbReference type="EMBL" id="JARQZJ010000073">
    <property type="protein sequence ID" value="KAK9882213.1"/>
    <property type="molecule type" value="Genomic_DNA"/>
</dbReference>
<keyword evidence="2" id="KW-1185">Reference proteome</keyword>
<name>A0AAW1UNW3_9CUCU</name>
<dbReference type="AlphaFoldDB" id="A0AAW1UNW3"/>
<reference evidence="1 2" key="1">
    <citation type="submission" date="2023-03" db="EMBL/GenBank/DDBJ databases">
        <title>Genome insight into feeding habits of ladybird beetles.</title>
        <authorList>
            <person name="Li H.-S."/>
            <person name="Huang Y.-H."/>
            <person name="Pang H."/>
        </authorList>
    </citation>
    <scope>NUCLEOTIDE SEQUENCE [LARGE SCALE GENOMIC DNA]</scope>
    <source>
        <strain evidence="1">SYSU_2023b</strain>
        <tissue evidence="1">Whole body</tissue>
    </source>
</reference>
<organism evidence="1 2">
    <name type="scientific">Henosepilachna vigintioctopunctata</name>
    <dbReference type="NCBI Taxonomy" id="420089"/>
    <lineage>
        <taxon>Eukaryota</taxon>
        <taxon>Metazoa</taxon>
        <taxon>Ecdysozoa</taxon>
        <taxon>Arthropoda</taxon>
        <taxon>Hexapoda</taxon>
        <taxon>Insecta</taxon>
        <taxon>Pterygota</taxon>
        <taxon>Neoptera</taxon>
        <taxon>Endopterygota</taxon>
        <taxon>Coleoptera</taxon>
        <taxon>Polyphaga</taxon>
        <taxon>Cucujiformia</taxon>
        <taxon>Coccinelloidea</taxon>
        <taxon>Coccinellidae</taxon>
        <taxon>Epilachninae</taxon>
        <taxon>Epilachnini</taxon>
        <taxon>Henosepilachna</taxon>
    </lineage>
</organism>
<evidence type="ECO:0000313" key="1">
    <source>
        <dbReference type="EMBL" id="KAK9882213.1"/>
    </source>
</evidence>
<proteinExistence type="predicted"/>
<protein>
    <submittedName>
        <fullName evidence="1">Uncharacterized protein</fullName>
    </submittedName>
</protein>
<dbReference type="Proteomes" id="UP001431783">
    <property type="component" value="Unassembled WGS sequence"/>
</dbReference>
<gene>
    <name evidence="1" type="ORF">WA026_019726</name>
</gene>
<evidence type="ECO:0000313" key="2">
    <source>
        <dbReference type="Proteomes" id="UP001431783"/>
    </source>
</evidence>